<dbReference type="SUPFAM" id="SSF52200">
    <property type="entry name" value="Toll/Interleukin receptor TIR domain"/>
    <property type="match status" value="1"/>
</dbReference>
<dbReference type="Gene3D" id="3.80.10.10">
    <property type="entry name" value="Ribonuclease Inhibitor"/>
    <property type="match status" value="4"/>
</dbReference>
<accession>A0A7M4EIK3</accession>
<gene>
    <name evidence="18" type="primary">LOC109309994</name>
</gene>
<dbReference type="InterPro" id="IPR032675">
    <property type="entry name" value="LRR_dom_sf"/>
</dbReference>
<evidence type="ECO:0000256" key="11">
    <source>
        <dbReference type="ARBA" id="ARBA00023170"/>
    </source>
</evidence>
<dbReference type="SUPFAM" id="SSF52058">
    <property type="entry name" value="L domain-like"/>
    <property type="match status" value="2"/>
</dbReference>
<keyword evidence="12" id="KW-0325">Glycoprotein</keyword>
<keyword evidence="4" id="KW-0433">Leucine-rich repeat</keyword>
<proteinExistence type="inferred from homology"/>
<dbReference type="FunFam" id="3.80.10.10:FF:000770">
    <property type="entry name" value="Uncharacterized protein"/>
    <property type="match status" value="1"/>
</dbReference>
<evidence type="ECO:0000313" key="19">
    <source>
        <dbReference type="Proteomes" id="UP000594220"/>
    </source>
</evidence>
<keyword evidence="8 14" id="KW-0391">Immunity</keyword>
<dbReference type="GO" id="GO:0004888">
    <property type="term" value="F:transmembrane signaling receptor activity"/>
    <property type="evidence" value="ECO:0007669"/>
    <property type="project" value="InterPro"/>
</dbReference>
<evidence type="ECO:0000256" key="4">
    <source>
        <dbReference type="ARBA" id="ARBA00022614"/>
    </source>
</evidence>
<dbReference type="PANTHER" id="PTHR24365">
    <property type="entry name" value="TOLL-LIKE RECEPTOR"/>
    <property type="match status" value="1"/>
</dbReference>
<keyword evidence="19" id="KW-1185">Reference proteome</keyword>
<comment type="similarity">
    <text evidence="2 14">Belongs to the Toll-like receptor family.</text>
</comment>
<evidence type="ECO:0000256" key="13">
    <source>
        <dbReference type="ARBA" id="ARBA00023198"/>
    </source>
</evidence>
<feature type="chain" id="PRO_5029753618" evidence="16">
    <location>
        <begin position="20"/>
        <end position="780"/>
    </location>
</feature>
<dbReference type="GO" id="GO:0006954">
    <property type="term" value="P:inflammatory response"/>
    <property type="evidence" value="ECO:0007669"/>
    <property type="project" value="UniProtKB-UniRule"/>
</dbReference>
<evidence type="ECO:0000256" key="7">
    <source>
        <dbReference type="ARBA" id="ARBA00022737"/>
    </source>
</evidence>
<organism evidence="18 19">
    <name type="scientific">Crocodylus porosus</name>
    <name type="common">Saltwater crocodile</name>
    <name type="synonym">Estuarine crocodile</name>
    <dbReference type="NCBI Taxonomy" id="8502"/>
    <lineage>
        <taxon>Eukaryota</taxon>
        <taxon>Metazoa</taxon>
        <taxon>Chordata</taxon>
        <taxon>Craniata</taxon>
        <taxon>Vertebrata</taxon>
        <taxon>Euteleostomi</taxon>
        <taxon>Archelosauria</taxon>
        <taxon>Archosauria</taxon>
        <taxon>Crocodylia</taxon>
        <taxon>Longirostres</taxon>
        <taxon>Crocodylidae</taxon>
        <taxon>Crocodylus</taxon>
    </lineage>
</organism>
<evidence type="ECO:0000259" key="17">
    <source>
        <dbReference type="PROSITE" id="PS50104"/>
    </source>
</evidence>
<dbReference type="GO" id="GO:0045087">
    <property type="term" value="P:innate immune response"/>
    <property type="evidence" value="ECO:0007669"/>
    <property type="project" value="UniProtKB-UniRule"/>
</dbReference>
<evidence type="ECO:0000313" key="18">
    <source>
        <dbReference type="Ensembl" id="ENSCPRP00005010352.1"/>
    </source>
</evidence>
<dbReference type="SMART" id="SM00365">
    <property type="entry name" value="LRR_SD22"/>
    <property type="match status" value="8"/>
</dbReference>
<sequence>MFLLGLLPVLLFFSQDLQVAPYSYENCLVHGNLGGRMKMLCYQRNLSQVPAHLPSNIKSLDLSENQIARLRQNDFKNMSLLQMLNVSQNQINVIEEGTFIHTGSLDFLNLSSNQLRNLSSSTFDGLVNLTVLLLRKNNIDRIELSTFDHLIKLKVIDLTSNKLHFVKALHAVFKVNSLEMLQISENNITNFTTKDIALNLQGNRFKNIRATVFENCTQLKYLDMTHNKLQVIPSTSFQFLNALEFLFLANNNFSEVPTVTSNITSLKSLDLSFNQIQKITPSDFAGLKNLQFLNLTGNLITKINSELFQDLDNLLELNLGMNILLEISQNLTSLQFLNLVDNQISTIEPGAFEGLSSLLTLLLGSNRITRNTLQKGIFEGKLTLNSQRHLGLQNFPSNFLQGLESLVSIHAGNLDISFLHPDTFSYTPGLQELDLSNNLISPINLDLFQPIANLTELHLNKVGLQSLSFVLHFNFSKLAVLRVATNELDVIKPNHIAALPFLTFLDLRHNPFTCSCNNKAFLNWSLNSLKTQVIYLYEYTCAFPPSSKGDKLWTFDFSSCTANLDFILFITNSTLVILLMIVCLFYHWRWQGVYAYHLLLAYIYDNRHKRKRQHKKYNYDAFVSYNTEDEKWVINDLLPKLEDEYHWKLCLHHRDFEPGRAILDNIVDNIYGSRKTICVITRHYLESEWCSKEIQVASFRLFDEHEDVLVLIFLEDIPAGYLSPYHRMRKLVKKKTYLAWPQEKEKIPLFWLKLHMALKTSEGKVDEDPILSVIVPDENQ</sequence>
<evidence type="ECO:0000256" key="5">
    <source>
        <dbReference type="ARBA" id="ARBA00022692"/>
    </source>
</evidence>
<dbReference type="InterPro" id="IPR017241">
    <property type="entry name" value="Toll-like_receptor"/>
</dbReference>
<feature type="transmembrane region" description="Helical" evidence="15">
    <location>
        <begin position="566"/>
        <end position="588"/>
    </location>
</feature>
<keyword evidence="6 16" id="KW-0732">Signal</keyword>
<dbReference type="InterPro" id="IPR003591">
    <property type="entry name" value="Leu-rich_rpt_typical-subtyp"/>
</dbReference>
<reference evidence="18" key="1">
    <citation type="submission" date="2025-08" db="UniProtKB">
        <authorList>
            <consortium name="Ensembl"/>
        </authorList>
    </citation>
    <scope>IDENTIFICATION</scope>
</reference>
<evidence type="ECO:0000256" key="8">
    <source>
        <dbReference type="ARBA" id="ARBA00022859"/>
    </source>
</evidence>
<dbReference type="GO" id="GO:0005886">
    <property type="term" value="C:plasma membrane"/>
    <property type="evidence" value="ECO:0007669"/>
    <property type="project" value="TreeGrafter"/>
</dbReference>
<keyword evidence="13 14" id="KW-0395">Inflammatory response</keyword>
<dbReference type="InterPro" id="IPR035897">
    <property type="entry name" value="Toll_tir_struct_dom_sf"/>
</dbReference>
<feature type="domain" description="TIR" evidence="17">
    <location>
        <begin position="617"/>
        <end position="758"/>
    </location>
</feature>
<comment type="subcellular location">
    <subcellularLocation>
        <location evidence="1">Membrane</location>
        <topology evidence="1">Single-pass type I membrane protein</topology>
    </subcellularLocation>
</comment>
<evidence type="ECO:0000256" key="2">
    <source>
        <dbReference type="ARBA" id="ARBA00009634"/>
    </source>
</evidence>
<dbReference type="PIRSF" id="PIRSF037595">
    <property type="entry name" value="Toll-like_receptor"/>
    <property type="match status" value="1"/>
</dbReference>
<dbReference type="InterPro" id="IPR000483">
    <property type="entry name" value="Cys-rich_flank_reg_C"/>
</dbReference>
<keyword evidence="10 15" id="KW-0472">Membrane</keyword>
<dbReference type="Gene3D" id="3.40.50.10140">
    <property type="entry name" value="Toll/interleukin-1 receptor homology (TIR) domain"/>
    <property type="match status" value="1"/>
</dbReference>
<dbReference type="GeneTree" id="ENSGT00940000163999"/>
<evidence type="ECO:0000256" key="15">
    <source>
        <dbReference type="SAM" id="Phobius"/>
    </source>
</evidence>
<evidence type="ECO:0000256" key="10">
    <source>
        <dbReference type="ARBA" id="ARBA00023136"/>
    </source>
</evidence>
<evidence type="ECO:0000256" key="9">
    <source>
        <dbReference type="ARBA" id="ARBA00022989"/>
    </source>
</evidence>
<dbReference type="PROSITE" id="PS50104">
    <property type="entry name" value="TIR"/>
    <property type="match status" value="1"/>
</dbReference>
<dbReference type="InterPro" id="IPR000157">
    <property type="entry name" value="TIR_dom"/>
</dbReference>
<dbReference type="PANTHER" id="PTHR24365:SF522">
    <property type="entry name" value="LOW QUALITY PROTEIN: TOLL-LIKE RECEPTOR 13-RELATED"/>
    <property type="match status" value="1"/>
</dbReference>
<keyword evidence="7" id="KW-0677">Repeat</keyword>
<dbReference type="FunFam" id="3.40.50.10140:FF:000001">
    <property type="entry name" value="Toll-like receptor 2"/>
    <property type="match status" value="1"/>
</dbReference>
<dbReference type="SMART" id="SM00082">
    <property type="entry name" value="LRRCT"/>
    <property type="match status" value="1"/>
</dbReference>
<keyword evidence="9 15" id="KW-1133">Transmembrane helix</keyword>
<keyword evidence="11 14" id="KW-0675">Receptor</keyword>
<dbReference type="SMART" id="SM00255">
    <property type="entry name" value="TIR"/>
    <property type="match status" value="1"/>
</dbReference>
<dbReference type="AlphaFoldDB" id="A0A7M4EIK3"/>
<dbReference type="PROSITE" id="PS51450">
    <property type="entry name" value="LRR"/>
    <property type="match status" value="6"/>
</dbReference>
<evidence type="ECO:0000256" key="1">
    <source>
        <dbReference type="ARBA" id="ARBA00004479"/>
    </source>
</evidence>
<dbReference type="SMART" id="SM00364">
    <property type="entry name" value="LRR_BAC"/>
    <property type="match status" value="5"/>
</dbReference>
<name>A0A7M4EIK3_CROPO</name>
<evidence type="ECO:0000256" key="16">
    <source>
        <dbReference type="SAM" id="SignalP"/>
    </source>
</evidence>
<keyword evidence="5 15" id="KW-0812">Transmembrane</keyword>
<dbReference type="Ensembl" id="ENSCPRT00005012185.1">
    <property type="protein sequence ID" value="ENSCPRP00005010352.1"/>
    <property type="gene ID" value="ENSCPRG00005007347.1"/>
</dbReference>
<dbReference type="Proteomes" id="UP000594220">
    <property type="component" value="Unplaced"/>
</dbReference>
<evidence type="ECO:0000256" key="12">
    <source>
        <dbReference type="ARBA" id="ARBA00023180"/>
    </source>
</evidence>
<dbReference type="InterPro" id="IPR001611">
    <property type="entry name" value="Leu-rich_rpt"/>
</dbReference>
<evidence type="ECO:0000256" key="6">
    <source>
        <dbReference type="ARBA" id="ARBA00022729"/>
    </source>
</evidence>
<dbReference type="GO" id="GO:0002224">
    <property type="term" value="P:toll-like receptor signaling pathway"/>
    <property type="evidence" value="ECO:0007669"/>
    <property type="project" value="InterPro"/>
</dbReference>
<dbReference type="Pfam" id="PF01582">
    <property type="entry name" value="TIR"/>
    <property type="match status" value="1"/>
</dbReference>
<dbReference type="Pfam" id="PF13855">
    <property type="entry name" value="LRR_8"/>
    <property type="match status" value="5"/>
</dbReference>
<evidence type="ECO:0000256" key="3">
    <source>
        <dbReference type="ARBA" id="ARBA00022588"/>
    </source>
</evidence>
<reference evidence="18" key="2">
    <citation type="submission" date="2025-09" db="UniProtKB">
        <authorList>
            <consortium name="Ensembl"/>
        </authorList>
    </citation>
    <scope>IDENTIFICATION</scope>
</reference>
<evidence type="ECO:0000256" key="14">
    <source>
        <dbReference type="PIRNR" id="PIRNR037595"/>
    </source>
</evidence>
<dbReference type="SMART" id="SM00369">
    <property type="entry name" value="LRR_TYP"/>
    <property type="match status" value="14"/>
</dbReference>
<keyword evidence="3 14" id="KW-0399">Innate immunity</keyword>
<protein>
    <submittedName>
        <fullName evidence="18">Toll-like receptor 13</fullName>
    </submittedName>
</protein>
<feature type="signal peptide" evidence="16">
    <location>
        <begin position="1"/>
        <end position="19"/>
    </location>
</feature>